<sequence length="81" mass="9131">MAIKLGGIQLQAVRGLAIMGILIMRTQTFWFDEGLGELGRFADDQGSSCLIAFFMLSGFLFSNKMRIIPELNWSTKIRVCR</sequence>
<name>A0A938WNA8_9BACT</name>
<keyword evidence="1" id="KW-1133">Transmembrane helix</keyword>
<evidence type="ECO:0000313" key="2">
    <source>
        <dbReference type="EMBL" id="MBM6662419.1"/>
    </source>
</evidence>
<dbReference type="Proteomes" id="UP000764045">
    <property type="component" value="Unassembled WGS sequence"/>
</dbReference>
<keyword evidence="1" id="KW-0472">Membrane</keyword>
<dbReference type="AlphaFoldDB" id="A0A938WNA8"/>
<feature type="transmembrane region" description="Helical" evidence="1">
    <location>
        <begin position="45"/>
        <end position="62"/>
    </location>
</feature>
<keyword evidence="1" id="KW-0812">Transmembrane</keyword>
<gene>
    <name evidence="2" type="ORF">H6B30_11770</name>
</gene>
<keyword evidence="3" id="KW-1185">Reference proteome</keyword>
<comment type="caution">
    <text evidence="2">The sequence shown here is derived from an EMBL/GenBank/DDBJ whole genome shotgun (WGS) entry which is preliminary data.</text>
</comment>
<feature type="transmembrane region" description="Helical" evidence="1">
    <location>
        <begin position="12"/>
        <end position="30"/>
    </location>
</feature>
<dbReference type="EMBL" id="JACJJL010000021">
    <property type="protein sequence ID" value="MBM6662419.1"/>
    <property type="molecule type" value="Genomic_DNA"/>
</dbReference>
<evidence type="ECO:0000313" key="3">
    <source>
        <dbReference type="Proteomes" id="UP000764045"/>
    </source>
</evidence>
<organism evidence="2 3">
    <name type="scientific">Marseilla massiliensis</name>
    <dbReference type="NCBI Taxonomy" id="1841864"/>
    <lineage>
        <taxon>Bacteria</taxon>
        <taxon>Pseudomonadati</taxon>
        <taxon>Bacteroidota</taxon>
        <taxon>Bacteroidia</taxon>
        <taxon>Bacteroidales</taxon>
        <taxon>Prevotellaceae</taxon>
        <taxon>Marseilla</taxon>
    </lineage>
</organism>
<accession>A0A938WNA8</accession>
<evidence type="ECO:0000256" key="1">
    <source>
        <dbReference type="SAM" id="Phobius"/>
    </source>
</evidence>
<protein>
    <submittedName>
        <fullName evidence="2">Uncharacterized protein</fullName>
    </submittedName>
</protein>
<proteinExistence type="predicted"/>
<reference evidence="2 3" key="1">
    <citation type="journal article" date="2021" name="Sci. Rep.">
        <title>The distribution of antibiotic resistance genes in chicken gut microbiota commensals.</title>
        <authorList>
            <person name="Juricova H."/>
            <person name="Matiasovicova J."/>
            <person name="Kubasova T."/>
            <person name="Cejkova D."/>
            <person name="Rychlik I."/>
        </authorList>
    </citation>
    <scope>NUCLEOTIDE SEQUENCE [LARGE SCALE GENOMIC DNA]</scope>
    <source>
        <strain evidence="2 3">An819</strain>
    </source>
</reference>